<evidence type="ECO:0000313" key="2">
    <source>
        <dbReference type="EMBL" id="MDI3322720.1"/>
    </source>
</evidence>
<dbReference type="RefSeq" id="WP_282336865.1">
    <property type="nucleotide sequence ID" value="NZ_JASBRG010000008.1"/>
</dbReference>
<evidence type="ECO:0000259" key="1">
    <source>
        <dbReference type="Pfam" id="PF16356"/>
    </source>
</evidence>
<dbReference type="Proteomes" id="UP001226434">
    <property type="component" value="Unassembled WGS sequence"/>
</dbReference>
<dbReference type="EMBL" id="JASBRG010000008">
    <property type="protein sequence ID" value="MDI3322720.1"/>
    <property type="molecule type" value="Genomic_DNA"/>
</dbReference>
<name>A0ABT6RJH0_9BACT</name>
<organism evidence="2 3">
    <name type="scientific">Pinibacter soli</name>
    <dbReference type="NCBI Taxonomy" id="3044211"/>
    <lineage>
        <taxon>Bacteria</taxon>
        <taxon>Pseudomonadati</taxon>
        <taxon>Bacteroidota</taxon>
        <taxon>Chitinophagia</taxon>
        <taxon>Chitinophagales</taxon>
        <taxon>Chitinophagaceae</taxon>
        <taxon>Pinibacter</taxon>
    </lineage>
</organism>
<dbReference type="InterPro" id="IPR013320">
    <property type="entry name" value="ConA-like_dom_sf"/>
</dbReference>
<dbReference type="InterPro" id="IPR017850">
    <property type="entry name" value="Alkaline_phosphatase_core_sf"/>
</dbReference>
<feature type="domain" description="DUF4983" evidence="1">
    <location>
        <begin position="489"/>
        <end position="579"/>
    </location>
</feature>
<keyword evidence="3" id="KW-1185">Reference proteome</keyword>
<proteinExistence type="predicted"/>
<gene>
    <name evidence="2" type="ORF">QJ048_23215</name>
</gene>
<reference evidence="2 3" key="1">
    <citation type="submission" date="2023-05" db="EMBL/GenBank/DDBJ databases">
        <title>Genome sequence of Pinibacter sp. MAH-24.</title>
        <authorList>
            <person name="Huq M.A."/>
        </authorList>
    </citation>
    <scope>NUCLEOTIDE SEQUENCE [LARGE SCALE GENOMIC DNA]</scope>
    <source>
        <strain evidence="2 3">MAH-24</strain>
    </source>
</reference>
<dbReference type="Pfam" id="PF16356">
    <property type="entry name" value="DUF4983"/>
    <property type="match status" value="1"/>
</dbReference>
<evidence type="ECO:0000313" key="3">
    <source>
        <dbReference type="Proteomes" id="UP001226434"/>
    </source>
</evidence>
<dbReference type="Gene3D" id="3.40.720.10">
    <property type="entry name" value="Alkaline Phosphatase, subunit A"/>
    <property type="match status" value="1"/>
</dbReference>
<comment type="caution">
    <text evidence="2">The sequence shown here is derived from an EMBL/GenBank/DDBJ whole genome shotgun (WGS) entry which is preliminary data.</text>
</comment>
<dbReference type="InterPro" id="IPR032309">
    <property type="entry name" value="DUF4983"/>
</dbReference>
<sequence length="587" mass="64154">MKKIKSSLVVPILLPALLVLAFGSCNKKFDRLLTTHTDTTTYVVQQPKVLYLIVDGAVGTEIQNINPFGINQLSKNAVYSWNALADFNSYVDPAYTDGEGWANMMTGVTRSKHRVADNTFSGNNLAAYPSFIKMIKRDADYKAKFIAAFSASPDFNNYFSDSADIHSALPTDDAVKSAVIKVLDTSSKVDVVVGQFHSVAAAGAAKGYTSSVPEYNAAIVHIDSCIQSIMTSLKSRPTYSKEKWLVVLASNKGSDTATWKGADTKFQDSRRNTFVFFYSPSYGSTYVGQPNTGITFTGVAPQITNSNNPSNPKAQALTDNGFFNFNANTGKEYTVEFKIKILNPGSFNYPTLFSKRAKFSGSVDKGWLFFCQGNYWGININNGSGNVQTLASSVNINDGAWHTLTGEFYNEPSDAGKRYVKAYNDGVYTGKVSIEDRKDLMNSPAPLAIGALAGDGGNPNFLITSIKVFNAALPDTVVQKYFKKTGVVGHPYLNNVIGYWPCLDGKGSALTDESGFGHDFTLTGAYTWNSFSDTDPLRLSPDVNTSTYRKVPNSVDIPYMILSWLNAKKPNWDLSGYPWTPNTFVAN</sequence>
<dbReference type="Pfam" id="PF13385">
    <property type="entry name" value="Laminin_G_3"/>
    <property type="match status" value="1"/>
</dbReference>
<dbReference type="PROSITE" id="PS51257">
    <property type="entry name" value="PROKAR_LIPOPROTEIN"/>
    <property type="match status" value="1"/>
</dbReference>
<protein>
    <submittedName>
        <fullName evidence="2">DUF4983 domain-containing protein</fullName>
    </submittedName>
</protein>
<accession>A0ABT6RJH0</accession>
<dbReference type="Gene3D" id="2.60.120.200">
    <property type="match status" value="1"/>
</dbReference>
<dbReference type="SUPFAM" id="SSF49899">
    <property type="entry name" value="Concanavalin A-like lectins/glucanases"/>
    <property type="match status" value="1"/>
</dbReference>
<dbReference type="SUPFAM" id="SSF53649">
    <property type="entry name" value="Alkaline phosphatase-like"/>
    <property type="match status" value="1"/>
</dbReference>